<feature type="compositionally biased region" description="Acidic residues" evidence="1">
    <location>
        <begin position="197"/>
        <end position="210"/>
    </location>
</feature>
<dbReference type="RefSeq" id="WP_186811528.1">
    <property type="nucleotide sequence ID" value="NZ_BJUA01000012.1"/>
</dbReference>
<feature type="region of interest" description="Disordered" evidence="1">
    <location>
        <begin position="589"/>
        <end position="608"/>
    </location>
</feature>
<reference evidence="2 3" key="1">
    <citation type="submission" date="2019-07" db="EMBL/GenBank/DDBJ databases">
        <title>Whole genome shotgun sequence of Cellulomonas persica NBRC 101101.</title>
        <authorList>
            <person name="Hosoyama A."/>
            <person name="Uohara A."/>
            <person name="Ohji S."/>
            <person name="Ichikawa N."/>
        </authorList>
    </citation>
    <scope>NUCLEOTIDE SEQUENCE [LARGE SCALE GENOMIC DNA]</scope>
    <source>
        <strain evidence="2 3">NBRC 101101</strain>
    </source>
</reference>
<name>A0A510UVS6_9CELL</name>
<proteinExistence type="predicted"/>
<protein>
    <submittedName>
        <fullName evidence="2">Uncharacterized protein</fullName>
    </submittedName>
</protein>
<sequence length="626" mass="68213">MISSVMLAPLPKHVVNACDYDLGQAVKIAEAIIDRTGLADALEWSLTSAVGRPRKATWRMILVVFATAGILGTDMLITKVARVATSMAANGHLPSSVSYDQLTDGLDRFTAELESGRIVTAHTHPLVVDRRTGVVHPCPEGCEGGRPISRERFAALLLLASGYPPGTAPNTTVFAIDSTDFETWAARKSWHRLPDIDTSDGAEEATEDSVDSANSRVDHQWPVRGADGRARHTWDPDAREGYRSGKNLNKKGVFVGLDEHIATAVAELGEASGPHLAVGLATAPAGSSKAAAGLALLDSLEGLVDVRTVLNDRGYSYLKPESWALQLAARHINSVFDLHKAQRGMRPGPIPHTIWVDGGLFSDALPTHLIDLPGFDIGISVQDKIELREKYDQRVPFAYGTQGEADPVTGSQRVRGPALRKTVRCVNNPESMSLPYNRPITNCVKGVGKDGKPSCGCSGTKVLPVDEQAWNRQLSPLWGTTAHAASYARRVAIEELNSDARTNRGITLDRFFTRVLGAPKNHALATFALLGINVRQNRDWHVKRLLADPWLTAIGDTTDPNWAEVHGHRKRKPRVLALHERIVRGEIPGQKPDSLLSRRRNARRRRTSDVAVTTVSFRDEDLPPPA</sequence>
<dbReference type="AlphaFoldDB" id="A0A510UVS6"/>
<dbReference type="EMBL" id="BJUA01000012">
    <property type="protein sequence ID" value="GEK18794.1"/>
    <property type="molecule type" value="Genomic_DNA"/>
</dbReference>
<evidence type="ECO:0000313" key="2">
    <source>
        <dbReference type="EMBL" id="GEK18794.1"/>
    </source>
</evidence>
<accession>A0A510UVS6</accession>
<gene>
    <name evidence="2" type="ORF">CPE01_25270</name>
</gene>
<evidence type="ECO:0000256" key="1">
    <source>
        <dbReference type="SAM" id="MobiDB-lite"/>
    </source>
</evidence>
<organism evidence="2 3">
    <name type="scientific">Cellulomonas persica</name>
    <dbReference type="NCBI Taxonomy" id="76861"/>
    <lineage>
        <taxon>Bacteria</taxon>
        <taxon>Bacillati</taxon>
        <taxon>Actinomycetota</taxon>
        <taxon>Actinomycetes</taxon>
        <taxon>Micrococcales</taxon>
        <taxon>Cellulomonadaceae</taxon>
        <taxon>Cellulomonas</taxon>
    </lineage>
</organism>
<dbReference type="Proteomes" id="UP000321386">
    <property type="component" value="Unassembled WGS sequence"/>
</dbReference>
<feature type="region of interest" description="Disordered" evidence="1">
    <location>
        <begin position="194"/>
        <end position="242"/>
    </location>
</feature>
<feature type="compositionally biased region" description="Basic residues" evidence="1">
    <location>
        <begin position="597"/>
        <end position="606"/>
    </location>
</feature>
<comment type="caution">
    <text evidence="2">The sequence shown here is derived from an EMBL/GenBank/DDBJ whole genome shotgun (WGS) entry which is preliminary data.</text>
</comment>
<keyword evidence="3" id="KW-1185">Reference proteome</keyword>
<feature type="compositionally biased region" description="Basic and acidic residues" evidence="1">
    <location>
        <begin position="216"/>
        <end position="242"/>
    </location>
</feature>
<evidence type="ECO:0000313" key="3">
    <source>
        <dbReference type="Proteomes" id="UP000321386"/>
    </source>
</evidence>